<dbReference type="OrthoDB" id="2286272at2759"/>
<reference evidence="1" key="1">
    <citation type="submission" date="2021-06" db="EMBL/GenBank/DDBJ databases">
        <authorList>
            <person name="Kallberg Y."/>
            <person name="Tangrot J."/>
            <person name="Rosling A."/>
        </authorList>
    </citation>
    <scope>NUCLEOTIDE SEQUENCE</scope>
    <source>
        <strain evidence="1">IN212</strain>
    </source>
</reference>
<dbReference type="AlphaFoldDB" id="A0A9N9PAK2"/>
<feature type="non-terminal residue" evidence="1">
    <location>
        <position position="1"/>
    </location>
</feature>
<proteinExistence type="predicted"/>
<accession>A0A9N9PAK2</accession>
<dbReference type="Proteomes" id="UP000789396">
    <property type="component" value="Unassembled WGS sequence"/>
</dbReference>
<protein>
    <submittedName>
        <fullName evidence="1">2807_t:CDS:1</fullName>
    </submittedName>
</protein>
<gene>
    <name evidence="1" type="ORF">RFULGI_LOCUS18258</name>
</gene>
<keyword evidence="2" id="KW-1185">Reference proteome</keyword>
<comment type="caution">
    <text evidence="1">The sequence shown here is derived from an EMBL/GenBank/DDBJ whole genome shotgun (WGS) entry which is preliminary data.</text>
</comment>
<evidence type="ECO:0000313" key="1">
    <source>
        <dbReference type="EMBL" id="CAG8806256.1"/>
    </source>
</evidence>
<dbReference type="EMBL" id="CAJVPZ010078520">
    <property type="protein sequence ID" value="CAG8806256.1"/>
    <property type="molecule type" value="Genomic_DNA"/>
</dbReference>
<name>A0A9N9PAK2_9GLOM</name>
<evidence type="ECO:0000313" key="2">
    <source>
        <dbReference type="Proteomes" id="UP000789396"/>
    </source>
</evidence>
<organism evidence="1 2">
    <name type="scientific">Racocetra fulgida</name>
    <dbReference type="NCBI Taxonomy" id="60492"/>
    <lineage>
        <taxon>Eukaryota</taxon>
        <taxon>Fungi</taxon>
        <taxon>Fungi incertae sedis</taxon>
        <taxon>Mucoromycota</taxon>
        <taxon>Glomeromycotina</taxon>
        <taxon>Glomeromycetes</taxon>
        <taxon>Diversisporales</taxon>
        <taxon>Gigasporaceae</taxon>
        <taxon>Racocetra</taxon>
    </lineage>
</organism>
<feature type="non-terminal residue" evidence="1">
    <location>
        <position position="48"/>
    </location>
</feature>
<sequence length="48" mass="5711">AKLIRKTRIIIWNKTPIASYQALDIIKISLHDLIKSEQLFEEKYLIKN</sequence>